<dbReference type="Gene3D" id="1.10.287.70">
    <property type="match status" value="1"/>
</dbReference>
<feature type="compositionally biased region" description="Basic and acidic residues" evidence="6">
    <location>
        <begin position="29"/>
        <end position="42"/>
    </location>
</feature>
<keyword evidence="4 7" id="KW-1133">Transmembrane helix</keyword>
<protein>
    <recommendedName>
        <fullName evidence="8">EF-hand domain-containing protein</fullName>
    </recommendedName>
</protein>
<feature type="transmembrane region" description="Helical" evidence="7">
    <location>
        <begin position="295"/>
        <end position="319"/>
    </location>
</feature>
<keyword evidence="5 7" id="KW-0472">Membrane</keyword>
<keyword evidence="2 7" id="KW-0812">Transmembrane</keyword>
<feature type="compositionally biased region" description="Low complexity" evidence="6">
    <location>
        <begin position="1"/>
        <end position="15"/>
    </location>
</feature>
<dbReference type="GO" id="GO:0001518">
    <property type="term" value="C:voltage-gated sodium channel complex"/>
    <property type="evidence" value="ECO:0007669"/>
    <property type="project" value="TreeGrafter"/>
</dbReference>
<dbReference type="InterPro" id="IPR005821">
    <property type="entry name" value="Ion_trans_dom"/>
</dbReference>
<dbReference type="GO" id="GO:0005248">
    <property type="term" value="F:voltage-gated sodium channel activity"/>
    <property type="evidence" value="ECO:0007669"/>
    <property type="project" value="TreeGrafter"/>
</dbReference>
<dbReference type="InterPro" id="IPR027359">
    <property type="entry name" value="Volt_channel_dom_sf"/>
</dbReference>
<dbReference type="SUPFAM" id="SSF47473">
    <property type="entry name" value="EF-hand"/>
    <property type="match status" value="1"/>
</dbReference>
<feature type="compositionally biased region" description="Gly residues" evidence="6">
    <location>
        <begin position="593"/>
        <end position="605"/>
    </location>
</feature>
<dbReference type="Pfam" id="PF00520">
    <property type="entry name" value="Ion_trans"/>
    <property type="match status" value="1"/>
</dbReference>
<dbReference type="InterPro" id="IPR002048">
    <property type="entry name" value="EF_hand_dom"/>
</dbReference>
<feature type="transmembrane region" description="Helical" evidence="7">
    <location>
        <begin position="98"/>
        <end position="118"/>
    </location>
</feature>
<feature type="compositionally biased region" description="Basic and acidic residues" evidence="6">
    <location>
        <begin position="545"/>
        <end position="559"/>
    </location>
</feature>
<dbReference type="AlphaFoldDB" id="A0A0G4GKB9"/>
<dbReference type="InterPro" id="IPR043203">
    <property type="entry name" value="VGCC_Ca_Na"/>
</dbReference>
<keyword evidence="3" id="KW-0106">Calcium</keyword>
<evidence type="ECO:0000313" key="9">
    <source>
        <dbReference type="EMBL" id="CEM30409.1"/>
    </source>
</evidence>
<dbReference type="Gene3D" id="1.10.238.10">
    <property type="entry name" value="EF-hand"/>
    <property type="match status" value="1"/>
</dbReference>
<dbReference type="InterPro" id="IPR011992">
    <property type="entry name" value="EF-hand-dom_pair"/>
</dbReference>
<dbReference type="InterPro" id="IPR018247">
    <property type="entry name" value="EF_Hand_1_Ca_BS"/>
</dbReference>
<feature type="transmembrane region" description="Helical" evidence="7">
    <location>
        <begin position="133"/>
        <end position="154"/>
    </location>
</feature>
<feature type="transmembrane region" description="Helical" evidence="7">
    <location>
        <begin position="226"/>
        <end position="244"/>
    </location>
</feature>
<evidence type="ECO:0000256" key="1">
    <source>
        <dbReference type="ARBA" id="ARBA00004141"/>
    </source>
</evidence>
<feature type="region of interest" description="Disordered" evidence="6">
    <location>
        <begin position="503"/>
        <end position="695"/>
    </location>
</feature>
<feature type="compositionally biased region" description="Basic and acidic residues" evidence="6">
    <location>
        <begin position="611"/>
        <end position="632"/>
    </location>
</feature>
<sequence length="695" mass="77105">MVYSAAARAPYRASVKSAGAQSAAAGRDSSLDLVKEREKLENDPSEEGSALEGVARFQLWRKQRNAMDDRDVLADLEKRGNKITRLQQRLNKVFMSNAFEWVMALVIIANSIFIAIRADEPENQAIILTDDFLFVPIFTIELFLKLLTYQLLYFTDYWNDLDFFVVCICWLEIIVRYGGGNEVSAQTLEALRIFRVLRILRVLRLLRSFRELRLLVRGIIQSFRALLWVFILIAVFIFVSAVYVTEMYQPHRGDTLINEYFLSVSRSMFTMFQILTLESWANGIVRPLESMNPGLVAFFVLYVIVLTFGMLNILTAVFVETTIQMAHADDEEIRRPVGRERGGGVRVEEVGVAIAMEKRRQAELLKELMETADTDKSGTVTKEEWEVLMSSQDVQLKLRKLGIQVQEAGPLFDTLDLDESGDIETDEFVNGLMKAAGEAKAVDLMVIHKQLEMQRRSLDILQHAVEQIAYRVCGENFEPPPLPRARTLNEQVAPHYFHRRRTTKVVPIGQDGETVDSRFRRRSLSEFPAYESPDRRSPGPTGLTSRDERDDSMRADRYSVESNTAILVPLSPATHTAMPSPSYGGSPPVLKLSGGGAGGGGGGRGASAEASARETEKGKERDASSQDLDRAIEQLGSTGRSAAAVGGGGGRERQGDQTAPEEQEGGGEGEGAVSSSERPGRLPASSPARGVPRGS</sequence>
<dbReference type="GO" id="GO:0005509">
    <property type="term" value="F:calcium ion binding"/>
    <property type="evidence" value="ECO:0007669"/>
    <property type="project" value="InterPro"/>
</dbReference>
<dbReference type="Gene3D" id="1.20.120.350">
    <property type="entry name" value="Voltage-gated potassium channels. Chain C"/>
    <property type="match status" value="1"/>
</dbReference>
<dbReference type="PANTHER" id="PTHR10037:SF62">
    <property type="entry name" value="SODIUM CHANNEL PROTEIN 60E"/>
    <property type="match status" value="1"/>
</dbReference>
<dbReference type="Pfam" id="PF13202">
    <property type="entry name" value="EF-hand_5"/>
    <property type="match status" value="1"/>
</dbReference>
<dbReference type="PANTHER" id="PTHR10037">
    <property type="entry name" value="VOLTAGE-GATED CATION CHANNEL CALCIUM AND SODIUM"/>
    <property type="match status" value="1"/>
</dbReference>
<feature type="domain" description="EF-hand" evidence="8">
    <location>
        <begin position="360"/>
        <end position="395"/>
    </location>
</feature>
<dbReference type="EMBL" id="CDMZ01001300">
    <property type="protein sequence ID" value="CEM30409.1"/>
    <property type="molecule type" value="Genomic_DNA"/>
</dbReference>
<feature type="region of interest" description="Disordered" evidence="6">
    <location>
        <begin position="1"/>
        <end position="48"/>
    </location>
</feature>
<dbReference type="PROSITE" id="PS50222">
    <property type="entry name" value="EF_HAND_2"/>
    <property type="match status" value="1"/>
</dbReference>
<dbReference type="PROSITE" id="PS00018">
    <property type="entry name" value="EF_HAND_1"/>
    <property type="match status" value="2"/>
</dbReference>
<dbReference type="VEuPathDB" id="CryptoDB:Cvel_22292"/>
<accession>A0A0G4GKB9</accession>
<gene>
    <name evidence="9" type="ORF">Cvel_22292</name>
</gene>
<reference evidence="9" key="1">
    <citation type="submission" date="2014-11" db="EMBL/GenBank/DDBJ databases">
        <authorList>
            <person name="Otto D Thomas"/>
            <person name="Naeem Raeece"/>
        </authorList>
    </citation>
    <scope>NUCLEOTIDE SEQUENCE</scope>
</reference>
<dbReference type="SMART" id="SM00054">
    <property type="entry name" value="EFh"/>
    <property type="match status" value="2"/>
</dbReference>
<dbReference type="SUPFAM" id="SSF81324">
    <property type="entry name" value="Voltage-gated potassium channels"/>
    <property type="match status" value="1"/>
</dbReference>
<evidence type="ECO:0000256" key="2">
    <source>
        <dbReference type="ARBA" id="ARBA00022692"/>
    </source>
</evidence>
<evidence type="ECO:0000256" key="4">
    <source>
        <dbReference type="ARBA" id="ARBA00022989"/>
    </source>
</evidence>
<organism evidence="9">
    <name type="scientific">Chromera velia CCMP2878</name>
    <dbReference type="NCBI Taxonomy" id="1169474"/>
    <lineage>
        <taxon>Eukaryota</taxon>
        <taxon>Sar</taxon>
        <taxon>Alveolata</taxon>
        <taxon>Colpodellida</taxon>
        <taxon>Chromeraceae</taxon>
        <taxon>Chromera</taxon>
    </lineage>
</organism>
<feature type="transmembrane region" description="Helical" evidence="7">
    <location>
        <begin position="264"/>
        <end position="283"/>
    </location>
</feature>
<dbReference type="PhylomeDB" id="A0A0G4GKB9"/>
<proteinExistence type="predicted"/>
<evidence type="ECO:0000259" key="8">
    <source>
        <dbReference type="PROSITE" id="PS50222"/>
    </source>
</evidence>
<evidence type="ECO:0000256" key="7">
    <source>
        <dbReference type="SAM" id="Phobius"/>
    </source>
</evidence>
<evidence type="ECO:0000256" key="6">
    <source>
        <dbReference type="SAM" id="MobiDB-lite"/>
    </source>
</evidence>
<comment type="subcellular location">
    <subcellularLocation>
        <location evidence="1">Membrane</location>
        <topology evidence="1">Multi-pass membrane protein</topology>
    </subcellularLocation>
</comment>
<name>A0A0G4GKB9_9ALVE</name>
<evidence type="ECO:0000256" key="3">
    <source>
        <dbReference type="ARBA" id="ARBA00022837"/>
    </source>
</evidence>
<evidence type="ECO:0000256" key="5">
    <source>
        <dbReference type="ARBA" id="ARBA00023136"/>
    </source>
</evidence>